<name>A0A498H5R5_9EURY</name>
<evidence type="ECO:0000313" key="2">
    <source>
        <dbReference type="Proteomes" id="UP000290932"/>
    </source>
</evidence>
<comment type="caution">
    <text evidence="1">The sequence shown here is derived from an EMBL/GenBank/DDBJ whole genome shotgun (WGS) entry which is preliminary data.</text>
</comment>
<dbReference type="EMBL" id="LHQS01000001">
    <property type="protein sequence ID" value="RXE57268.1"/>
    <property type="molecule type" value="Genomic_DNA"/>
</dbReference>
<keyword evidence="2" id="KW-1185">Reference proteome</keyword>
<accession>A0A498H5R5</accession>
<protein>
    <submittedName>
        <fullName evidence="1">Uncharacterized protein</fullName>
    </submittedName>
</protein>
<dbReference type="Proteomes" id="UP000290932">
    <property type="component" value="Unassembled WGS sequence"/>
</dbReference>
<reference evidence="1 2" key="1">
    <citation type="journal article" date="2015" name="Int. J. Syst. Evol. Microbiol.">
        <title>Methanoculleus taiwanensis sp. nov., a methanogen isolated from deep marine sediment at the deformation front area near Taiwan.</title>
        <authorList>
            <person name="Weng C.Y."/>
            <person name="Chen S.C."/>
            <person name="Lai M.C."/>
            <person name="Wu S.Y."/>
            <person name="Lin S."/>
            <person name="Yang T.F."/>
            <person name="Chen P.C."/>
        </authorList>
    </citation>
    <scope>NUCLEOTIDE SEQUENCE [LARGE SCALE GENOMIC DNA]</scope>
    <source>
        <strain evidence="1 2">CYW4</strain>
    </source>
</reference>
<dbReference type="AlphaFoldDB" id="A0A498H5R5"/>
<evidence type="ECO:0000313" key="1">
    <source>
        <dbReference type="EMBL" id="RXE57268.1"/>
    </source>
</evidence>
<proteinExistence type="predicted"/>
<organism evidence="1 2">
    <name type="scientific">Methanoculleus taiwanensis</name>
    <dbReference type="NCBI Taxonomy" id="1550565"/>
    <lineage>
        <taxon>Archaea</taxon>
        <taxon>Methanobacteriati</taxon>
        <taxon>Methanobacteriota</taxon>
        <taxon>Stenosarchaea group</taxon>
        <taxon>Methanomicrobia</taxon>
        <taxon>Methanomicrobiales</taxon>
        <taxon>Methanomicrobiaceae</taxon>
        <taxon>Methanoculleus</taxon>
    </lineage>
</organism>
<sequence>MAEITENIFRHLLRSDELPEAELIAACRTGSTDDERIGERLTALVRQGALAFDTAEAPDPCIYRIPSDPGIFSRLWLAYPNLRTELIKAPRVVDTIAQKRLFVTGDELRSEVSDLLRQSPLFFELSLKHPDIAGIIADWDRIVCEPGHTFEREMTKPGSDPLPAYKIHGFFAYCVFYECMTAENRDEWMKIRSSVQKSTPTLIAVLSLINRLR</sequence>
<dbReference type="RefSeq" id="WP_128693055.1">
    <property type="nucleotide sequence ID" value="NZ_LHQS01000001.1"/>
</dbReference>
<gene>
    <name evidence="1" type="ORF">ABH15_03965</name>
</gene>